<evidence type="ECO:0000256" key="7">
    <source>
        <dbReference type="RuleBase" id="RU363032"/>
    </source>
</evidence>
<keyword evidence="6 7" id="KW-0472">Membrane</keyword>
<dbReference type="InterPro" id="IPR000515">
    <property type="entry name" value="MetI-like"/>
</dbReference>
<evidence type="ECO:0000256" key="3">
    <source>
        <dbReference type="ARBA" id="ARBA00022475"/>
    </source>
</evidence>
<evidence type="ECO:0000259" key="9">
    <source>
        <dbReference type="PROSITE" id="PS50928"/>
    </source>
</evidence>
<accession>L9VX75</accession>
<dbReference type="GO" id="GO:0055085">
    <property type="term" value="P:transmembrane transport"/>
    <property type="evidence" value="ECO:0007669"/>
    <property type="project" value="InterPro"/>
</dbReference>
<keyword evidence="2 7" id="KW-0813">Transport</keyword>
<feature type="domain" description="ABC transmembrane type-1" evidence="9">
    <location>
        <begin position="135"/>
        <end position="328"/>
    </location>
</feature>
<keyword evidence="3" id="KW-1003">Cell membrane</keyword>
<feature type="transmembrane region" description="Helical" evidence="7">
    <location>
        <begin position="200"/>
        <end position="218"/>
    </location>
</feature>
<dbReference type="InterPro" id="IPR050366">
    <property type="entry name" value="BP-dependent_transpt_permease"/>
</dbReference>
<dbReference type="SUPFAM" id="SSF161098">
    <property type="entry name" value="MetI-like"/>
    <property type="match status" value="1"/>
</dbReference>
<proteinExistence type="inferred from homology"/>
<gene>
    <name evidence="10" type="ORF">C496_08371</name>
</gene>
<feature type="transmembrane region" description="Helical" evidence="7">
    <location>
        <begin position="174"/>
        <end position="194"/>
    </location>
</feature>
<dbReference type="RefSeq" id="WP_006089493.1">
    <property type="nucleotide sequence ID" value="NZ_AOHW01000026.1"/>
</dbReference>
<protein>
    <submittedName>
        <fullName evidence="10">ABC transporter integral membrane subunit</fullName>
    </submittedName>
</protein>
<name>L9VX75_9EURY</name>
<dbReference type="eggNOG" id="arCOG00748">
    <property type="taxonomic scope" value="Archaea"/>
</dbReference>
<comment type="similarity">
    <text evidence="7">Belongs to the binding-protein-dependent transport system permease family.</text>
</comment>
<feature type="transmembrane region" description="Helical" evidence="7">
    <location>
        <begin position="138"/>
        <end position="162"/>
    </location>
</feature>
<dbReference type="PANTHER" id="PTHR43386">
    <property type="entry name" value="OLIGOPEPTIDE TRANSPORT SYSTEM PERMEASE PROTEIN APPC"/>
    <property type="match status" value="1"/>
</dbReference>
<keyword evidence="4 7" id="KW-0812">Transmembrane</keyword>
<dbReference type="STRING" id="1114856.GCA_000383975_02098"/>
<dbReference type="GO" id="GO:0005886">
    <property type="term" value="C:plasma membrane"/>
    <property type="evidence" value="ECO:0007669"/>
    <property type="project" value="UniProtKB-SubCell"/>
</dbReference>
<comment type="subcellular location">
    <subcellularLocation>
        <location evidence="1 7">Cell membrane</location>
        <topology evidence="1 7">Multi-pass membrane protein</topology>
    </subcellularLocation>
</comment>
<evidence type="ECO:0000256" key="4">
    <source>
        <dbReference type="ARBA" id="ARBA00022692"/>
    </source>
</evidence>
<sequence>MRANEDSDHNQSNRSASEPVVTDGSGAIDGASDPLDVLAATPADDSSPAKRRAAGRHLRTFVLEPWETMRRDWRAVTGLAIVSTYLLVGLVGPLLVEPTSVNDAPHRVAWFQSLEHPLGTDPMGRDLFSEMVHSTRPMLQMMLTGGLFTIVVGTAFGTVAGYKGGTVDTVLSGVTDIFINIPGLPLVIVLAVIFQPSNPFTLGVLLTVAAWAGLARAVRSQVLQLRHESFIEASRTIGIPTGPIVLKDVLPALLPYIAVNFVSAMRNVIFSAAGLYFIGVLPFEDTNWGITLRAAYDGGAMYRVGLLHWILVPTLAIIVLSMGLILLAQSSDRVFNPRVREKHRTERTEGAQNERVNETGTGFN</sequence>
<dbReference type="PANTHER" id="PTHR43386:SF1">
    <property type="entry name" value="D,D-DIPEPTIDE TRANSPORT SYSTEM PERMEASE PROTEIN DDPC-RELATED"/>
    <property type="match status" value="1"/>
</dbReference>
<dbReference type="Proteomes" id="UP000011599">
    <property type="component" value="Unassembled WGS sequence"/>
</dbReference>
<dbReference type="Gene3D" id="1.10.3720.10">
    <property type="entry name" value="MetI-like"/>
    <property type="match status" value="1"/>
</dbReference>
<dbReference type="AlphaFoldDB" id="L9VX75"/>
<evidence type="ECO:0000256" key="8">
    <source>
        <dbReference type="SAM" id="MobiDB-lite"/>
    </source>
</evidence>
<dbReference type="Pfam" id="PF00528">
    <property type="entry name" value="BPD_transp_1"/>
    <property type="match status" value="1"/>
</dbReference>
<dbReference type="OrthoDB" id="312811at2157"/>
<dbReference type="PATRIC" id="fig|1114856.3.peg.1749"/>
<evidence type="ECO:0000256" key="1">
    <source>
        <dbReference type="ARBA" id="ARBA00004651"/>
    </source>
</evidence>
<feature type="compositionally biased region" description="Basic and acidic residues" evidence="8">
    <location>
        <begin position="1"/>
        <end position="11"/>
    </location>
</feature>
<keyword evidence="5 7" id="KW-1133">Transmembrane helix</keyword>
<evidence type="ECO:0000256" key="6">
    <source>
        <dbReference type="ARBA" id="ARBA00023136"/>
    </source>
</evidence>
<evidence type="ECO:0000256" key="2">
    <source>
        <dbReference type="ARBA" id="ARBA00022448"/>
    </source>
</evidence>
<feature type="transmembrane region" description="Helical" evidence="7">
    <location>
        <begin position="75"/>
        <end position="96"/>
    </location>
</feature>
<dbReference type="InterPro" id="IPR035906">
    <property type="entry name" value="MetI-like_sf"/>
</dbReference>
<evidence type="ECO:0000313" key="10">
    <source>
        <dbReference type="EMBL" id="ELY41795.1"/>
    </source>
</evidence>
<dbReference type="CDD" id="cd06261">
    <property type="entry name" value="TM_PBP2"/>
    <property type="match status" value="1"/>
</dbReference>
<dbReference type="EMBL" id="AOHW01000026">
    <property type="protein sequence ID" value="ELY41795.1"/>
    <property type="molecule type" value="Genomic_DNA"/>
</dbReference>
<reference evidence="10 11" key="1">
    <citation type="journal article" date="2014" name="PLoS Genet.">
        <title>Phylogenetically driven sequencing of extremely halophilic archaea reveals strategies for static and dynamic osmo-response.</title>
        <authorList>
            <person name="Becker E.A."/>
            <person name="Seitzer P.M."/>
            <person name="Tritt A."/>
            <person name="Larsen D."/>
            <person name="Krusor M."/>
            <person name="Yao A.I."/>
            <person name="Wu D."/>
            <person name="Madern D."/>
            <person name="Eisen J.A."/>
            <person name="Darling A.E."/>
            <person name="Facciotti M.T."/>
        </authorList>
    </citation>
    <scope>NUCLEOTIDE SEQUENCE [LARGE SCALE GENOMIC DNA]</scope>
    <source>
        <strain evidence="10 11">GA33</strain>
    </source>
</reference>
<comment type="caution">
    <text evidence="10">The sequence shown here is derived from an EMBL/GenBank/DDBJ whole genome shotgun (WGS) entry which is preliminary data.</text>
</comment>
<dbReference type="PROSITE" id="PS50928">
    <property type="entry name" value="ABC_TM1"/>
    <property type="match status" value="1"/>
</dbReference>
<keyword evidence="11" id="KW-1185">Reference proteome</keyword>
<feature type="transmembrane region" description="Helical" evidence="7">
    <location>
        <begin position="306"/>
        <end position="328"/>
    </location>
</feature>
<feature type="region of interest" description="Disordered" evidence="8">
    <location>
        <begin position="1"/>
        <end position="52"/>
    </location>
</feature>
<organism evidence="10 11">
    <name type="scientific">Natronorubrum tibetense GA33</name>
    <dbReference type="NCBI Taxonomy" id="1114856"/>
    <lineage>
        <taxon>Archaea</taxon>
        <taxon>Methanobacteriati</taxon>
        <taxon>Methanobacteriota</taxon>
        <taxon>Stenosarchaea group</taxon>
        <taxon>Halobacteria</taxon>
        <taxon>Halobacteriales</taxon>
        <taxon>Natrialbaceae</taxon>
        <taxon>Natronorubrum</taxon>
    </lineage>
</organism>
<feature type="region of interest" description="Disordered" evidence="8">
    <location>
        <begin position="340"/>
        <end position="364"/>
    </location>
</feature>
<evidence type="ECO:0000313" key="11">
    <source>
        <dbReference type="Proteomes" id="UP000011599"/>
    </source>
</evidence>
<evidence type="ECO:0000256" key="5">
    <source>
        <dbReference type="ARBA" id="ARBA00022989"/>
    </source>
</evidence>